<dbReference type="InterPro" id="IPR017441">
    <property type="entry name" value="Protein_kinase_ATP_BS"/>
</dbReference>
<feature type="domain" description="Protein kinase" evidence="9">
    <location>
        <begin position="76"/>
        <end position="342"/>
    </location>
</feature>
<dbReference type="InterPro" id="IPR050660">
    <property type="entry name" value="NEK_Ser/Thr_kinase"/>
</dbReference>
<dbReference type="PROSITE" id="PS50011">
    <property type="entry name" value="PROTEIN_KINASE_DOM"/>
    <property type="match status" value="1"/>
</dbReference>
<feature type="compositionally biased region" description="Basic residues" evidence="8">
    <location>
        <begin position="32"/>
        <end position="53"/>
    </location>
</feature>
<evidence type="ECO:0000259" key="9">
    <source>
        <dbReference type="PROSITE" id="PS50011"/>
    </source>
</evidence>
<keyword evidence="5 10" id="KW-0418">Kinase</keyword>
<reference evidence="11" key="1">
    <citation type="submission" date="2016-10" db="EMBL/GenBank/DDBJ databases">
        <authorList>
            <person name="Varghese N."/>
            <person name="Submissions S."/>
        </authorList>
    </citation>
    <scope>NUCLEOTIDE SEQUENCE [LARGE SCALE GENOMIC DNA]</scope>
    <source>
        <strain evidence="11">DSM 9751</strain>
    </source>
</reference>
<dbReference type="InterPro" id="IPR011009">
    <property type="entry name" value="Kinase-like_dom_sf"/>
</dbReference>
<feature type="binding site" evidence="7">
    <location>
        <position position="111"/>
    </location>
    <ligand>
        <name>ATP</name>
        <dbReference type="ChEBI" id="CHEBI:30616"/>
    </ligand>
</feature>
<comment type="similarity">
    <text evidence="1">Belongs to the protein kinase superfamily. NEK Ser/Thr protein kinase family. NIMA subfamily.</text>
</comment>
<dbReference type="PANTHER" id="PTHR43671:SF13">
    <property type="entry name" value="SERINE_THREONINE-PROTEIN KINASE NEK2"/>
    <property type="match status" value="1"/>
</dbReference>
<evidence type="ECO:0000256" key="1">
    <source>
        <dbReference type="ARBA" id="ARBA00010886"/>
    </source>
</evidence>
<dbReference type="SMART" id="SM00220">
    <property type="entry name" value="S_TKc"/>
    <property type="match status" value="1"/>
</dbReference>
<dbReference type="Proteomes" id="UP000198982">
    <property type="component" value="Unassembled WGS sequence"/>
</dbReference>
<dbReference type="PROSITE" id="PS00107">
    <property type="entry name" value="PROTEIN_KINASE_ATP"/>
    <property type="match status" value="1"/>
</dbReference>
<evidence type="ECO:0000256" key="7">
    <source>
        <dbReference type="PROSITE-ProRule" id="PRU10141"/>
    </source>
</evidence>
<protein>
    <recommendedName>
        <fullName evidence="2">non-specific serine/threonine protein kinase</fullName>
        <ecNumber evidence="2">2.7.11.1</ecNumber>
    </recommendedName>
</protein>
<evidence type="ECO:0000313" key="10">
    <source>
        <dbReference type="EMBL" id="SEC19184.1"/>
    </source>
</evidence>
<proteinExistence type="inferred from homology"/>
<evidence type="ECO:0000256" key="3">
    <source>
        <dbReference type="ARBA" id="ARBA00022679"/>
    </source>
</evidence>
<gene>
    <name evidence="10" type="ORF">SAMN05216178_3779</name>
</gene>
<dbReference type="EMBL" id="FNTJ01000001">
    <property type="protein sequence ID" value="SEC19184.1"/>
    <property type="molecule type" value="Genomic_DNA"/>
</dbReference>
<dbReference type="InterPro" id="IPR000719">
    <property type="entry name" value="Prot_kinase_dom"/>
</dbReference>
<evidence type="ECO:0000256" key="4">
    <source>
        <dbReference type="ARBA" id="ARBA00022741"/>
    </source>
</evidence>
<dbReference type="SUPFAM" id="SSF56112">
    <property type="entry name" value="Protein kinase-like (PK-like)"/>
    <property type="match status" value="1"/>
</dbReference>
<dbReference type="PROSITE" id="PS00108">
    <property type="entry name" value="PROTEIN_KINASE_ST"/>
    <property type="match status" value="1"/>
</dbReference>
<evidence type="ECO:0000256" key="5">
    <source>
        <dbReference type="ARBA" id="ARBA00022777"/>
    </source>
</evidence>
<name>A0A1H4QHX2_9PSED</name>
<dbReference type="GO" id="GO:0005524">
    <property type="term" value="F:ATP binding"/>
    <property type="evidence" value="ECO:0007669"/>
    <property type="project" value="UniProtKB-UniRule"/>
</dbReference>
<feature type="region of interest" description="Disordered" evidence="8">
    <location>
        <begin position="26"/>
        <end position="53"/>
    </location>
</feature>
<evidence type="ECO:0000256" key="8">
    <source>
        <dbReference type="SAM" id="MobiDB-lite"/>
    </source>
</evidence>
<organism evidence="10 11">
    <name type="scientific">Pseudomonas saponiphila</name>
    <dbReference type="NCBI Taxonomy" id="556534"/>
    <lineage>
        <taxon>Bacteria</taxon>
        <taxon>Pseudomonadati</taxon>
        <taxon>Pseudomonadota</taxon>
        <taxon>Gammaproteobacteria</taxon>
        <taxon>Pseudomonadales</taxon>
        <taxon>Pseudomonadaceae</taxon>
        <taxon>Pseudomonas</taxon>
    </lineage>
</organism>
<dbReference type="InterPro" id="IPR008271">
    <property type="entry name" value="Ser/Thr_kinase_AS"/>
</dbReference>
<evidence type="ECO:0000313" key="11">
    <source>
        <dbReference type="Proteomes" id="UP000198982"/>
    </source>
</evidence>
<evidence type="ECO:0000256" key="6">
    <source>
        <dbReference type="ARBA" id="ARBA00022840"/>
    </source>
</evidence>
<sequence length="357" mass="38864">MNLSLLHPHSPSPAPGELTRVVAAAATQQRPVKGRGKGSKGRGKARGGGKRRLPTAPVLKVLDPLGGLPRLLAGRYRLERLLGAGGMGVVYRARDLLHEQFGDPEPYVAVKLLSEAFADAPDASALLYSEFALTRRLHHRHIVRMHSFDVDTGHACAFITMEQLHGMPLDQLLCQWPLGLPWAQSREVIPALLDALAYCHGLGVLHGDLKPGNLMLGDDGLRLFDFGLSRAAQGLLPGLPGLNRQRFDAWTPSYAAPELLEGAPLSAAADLFAAACVIHELVSGQHPYRRLPSTQARDQQLDLQLQRPRQLPGHCWPALRTALALNAAERAIGVEELRDAFAPRGGWLGGWLQRREP</sequence>
<accession>A0A1H4QHX2</accession>
<dbReference type="GO" id="GO:0004674">
    <property type="term" value="F:protein serine/threonine kinase activity"/>
    <property type="evidence" value="ECO:0007669"/>
    <property type="project" value="UniProtKB-EC"/>
</dbReference>
<dbReference type="Gene3D" id="3.30.200.20">
    <property type="entry name" value="Phosphorylase Kinase, domain 1"/>
    <property type="match status" value="1"/>
</dbReference>
<dbReference type="Pfam" id="PF00069">
    <property type="entry name" value="Pkinase"/>
    <property type="match status" value="1"/>
</dbReference>
<dbReference type="PANTHER" id="PTHR43671">
    <property type="entry name" value="SERINE/THREONINE-PROTEIN KINASE NEK"/>
    <property type="match status" value="1"/>
</dbReference>
<keyword evidence="6 7" id="KW-0067">ATP-binding</keyword>
<dbReference type="CDD" id="cd14014">
    <property type="entry name" value="STKc_PknB_like"/>
    <property type="match status" value="1"/>
</dbReference>
<keyword evidence="4 7" id="KW-0547">Nucleotide-binding</keyword>
<keyword evidence="11" id="KW-1185">Reference proteome</keyword>
<keyword evidence="3" id="KW-0808">Transferase</keyword>
<dbReference type="EC" id="2.7.11.1" evidence="2"/>
<dbReference type="RefSeq" id="WP_092315983.1">
    <property type="nucleotide sequence ID" value="NZ_FNTJ01000001.1"/>
</dbReference>
<dbReference type="AlphaFoldDB" id="A0A1H4QHX2"/>
<dbReference type="Gene3D" id="1.10.510.10">
    <property type="entry name" value="Transferase(Phosphotransferase) domain 1"/>
    <property type="match status" value="1"/>
</dbReference>
<evidence type="ECO:0000256" key="2">
    <source>
        <dbReference type="ARBA" id="ARBA00012513"/>
    </source>
</evidence>